<dbReference type="RefSeq" id="WP_119524540.1">
    <property type="nucleotide sequence ID" value="NZ_NRHC01000016.1"/>
</dbReference>
<feature type="transmembrane region" description="Helical" evidence="2">
    <location>
        <begin position="20"/>
        <end position="46"/>
    </location>
</feature>
<gene>
    <name evidence="3" type="ORF">CKF54_01635</name>
</gene>
<feature type="compositionally biased region" description="Polar residues" evidence="1">
    <location>
        <begin position="304"/>
        <end position="314"/>
    </location>
</feature>
<reference evidence="3 4" key="1">
    <citation type="submission" date="2017-08" db="EMBL/GenBank/DDBJ databases">
        <title>Reclassification of Bisgaard taxon 37 and 44.</title>
        <authorList>
            <person name="Christensen H."/>
        </authorList>
    </citation>
    <scope>NUCLEOTIDE SEQUENCE [LARGE SCALE GENOMIC DNA]</scope>
    <source>
        <strain evidence="3 4">B96_3</strain>
    </source>
</reference>
<keyword evidence="2" id="KW-0812">Transmembrane</keyword>
<name>A0A3A1YA95_9GAMM</name>
<feature type="compositionally biased region" description="Basic and acidic residues" evidence="1">
    <location>
        <begin position="337"/>
        <end position="349"/>
    </location>
</feature>
<feature type="transmembrane region" description="Helical" evidence="2">
    <location>
        <begin position="175"/>
        <end position="194"/>
    </location>
</feature>
<comment type="caution">
    <text evidence="3">The sequence shown here is derived from an EMBL/GenBank/DDBJ whole genome shotgun (WGS) entry which is preliminary data.</text>
</comment>
<feature type="transmembrane region" description="Helical" evidence="2">
    <location>
        <begin position="233"/>
        <end position="256"/>
    </location>
</feature>
<accession>A0A3A1YA95</accession>
<feature type="transmembrane region" description="Helical" evidence="2">
    <location>
        <begin position="66"/>
        <end position="90"/>
    </location>
</feature>
<proteinExistence type="predicted"/>
<feature type="region of interest" description="Disordered" evidence="1">
    <location>
        <begin position="269"/>
        <end position="364"/>
    </location>
</feature>
<feature type="transmembrane region" description="Helical" evidence="2">
    <location>
        <begin position="97"/>
        <end position="117"/>
    </location>
</feature>
<keyword evidence="4" id="KW-1185">Reference proteome</keyword>
<dbReference type="Proteomes" id="UP000265691">
    <property type="component" value="Unassembled WGS sequence"/>
</dbReference>
<evidence type="ECO:0000313" key="4">
    <source>
        <dbReference type="Proteomes" id="UP000265691"/>
    </source>
</evidence>
<keyword evidence="2" id="KW-1133">Transmembrane helix</keyword>
<dbReference type="OrthoDB" id="9851384at2"/>
<feature type="transmembrane region" description="Helical" evidence="2">
    <location>
        <begin position="152"/>
        <end position="170"/>
    </location>
</feature>
<dbReference type="AlphaFoldDB" id="A0A3A1YA95"/>
<feature type="compositionally biased region" description="Low complexity" evidence="1">
    <location>
        <begin position="269"/>
        <end position="280"/>
    </location>
</feature>
<feature type="compositionally biased region" description="Basic and acidic residues" evidence="1">
    <location>
        <begin position="285"/>
        <end position="298"/>
    </location>
</feature>
<dbReference type="EMBL" id="NRHC01000016">
    <property type="protein sequence ID" value="RIY34159.1"/>
    <property type="molecule type" value="Genomic_DNA"/>
</dbReference>
<evidence type="ECO:0000256" key="1">
    <source>
        <dbReference type="SAM" id="MobiDB-lite"/>
    </source>
</evidence>
<organism evidence="3 4">
    <name type="scientific">Psittacicella hinzii</name>
    <dbReference type="NCBI Taxonomy" id="2028575"/>
    <lineage>
        <taxon>Bacteria</taxon>
        <taxon>Pseudomonadati</taxon>
        <taxon>Pseudomonadota</taxon>
        <taxon>Gammaproteobacteria</taxon>
        <taxon>Pasteurellales</taxon>
        <taxon>Psittacicellaceae</taxon>
        <taxon>Psittacicella</taxon>
    </lineage>
</organism>
<sequence>MSKSALCTKVADFVKSNKQLLLGFSLFSLAFFKLYIVVLFLPIVYFHLLNTLNPQYNPSTNEHREYYWSFLVLTIIQLLLLVVGISLAVFLFHIAGFLGLVVGLIIGYITSYVFVLLHSAYSYLFLNDVTIVQAVTEGHNLYNKLPAKQRKSLLTFFSLSLFVLGGLSLFCYNSLFVFLAAFLVFVLTITTSYLSTQDTFEENEEESESACHKCNLRSFNYSDLLDPQTYVKFFVWLVKIIFDTIAGVFQVVYAVFADIRQAFLYSDDSSNETSSASQENVTPEIKQEESTAEEKENSPEEDATTAQEVTSQTENKADNSEQEENKSTEDSSEKEDTENNKNSEDKVDNLENPIRLDLNKDDNK</sequence>
<evidence type="ECO:0000256" key="2">
    <source>
        <dbReference type="SAM" id="Phobius"/>
    </source>
</evidence>
<keyword evidence="2" id="KW-0472">Membrane</keyword>
<protein>
    <submittedName>
        <fullName evidence="3">Uncharacterized protein</fullName>
    </submittedName>
</protein>
<evidence type="ECO:0000313" key="3">
    <source>
        <dbReference type="EMBL" id="RIY34159.1"/>
    </source>
</evidence>
<feature type="compositionally biased region" description="Basic and acidic residues" evidence="1">
    <location>
        <begin position="315"/>
        <end position="331"/>
    </location>
</feature>